<reference evidence="1" key="1">
    <citation type="journal article" date="2023" name="Mol. Phylogenet. Evol.">
        <title>Genome-scale phylogeny and comparative genomics of the fungal order Sordariales.</title>
        <authorList>
            <person name="Hensen N."/>
            <person name="Bonometti L."/>
            <person name="Westerberg I."/>
            <person name="Brannstrom I.O."/>
            <person name="Guillou S."/>
            <person name="Cros-Aarteil S."/>
            <person name="Calhoun S."/>
            <person name="Haridas S."/>
            <person name="Kuo A."/>
            <person name="Mondo S."/>
            <person name="Pangilinan J."/>
            <person name="Riley R."/>
            <person name="LaButti K."/>
            <person name="Andreopoulos B."/>
            <person name="Lipzen A."/>
            <person name="Chen C."/>
            <person name="Yan M."/>
            <person name="Daum C."/>
            <person name="Ng V."/>
            <person name="Clum A."/>
            <person name="Steindorff A."/>
            <person name="Ohm R.A."/>
            <person name="Martin F."/>
            <person name="Silar P."/>
            <person name="Natvig D.O."/>
            <person name="Lalanne C."/>
            <person name="Gautier V."/>
            <person name="Ament-Velasquez S.L."/>
            <person name="Kruys A."/>
            <person name="Hutchinson M.I."/>
            <person name="Powell A.J."/>
            <person name="Barry K."/>
            <person name="Miller A.N."/>
            <person name="Grigoriev I.V."/>
            <person name="Debuchy R."/>
            <person name="Gladieux P."/>
            <person name="Hiltunen Thoren M."/>
            <person name="Johannesson H."/>
        </authorList>
    </citation>
    <scope>NUCLEOTIDE SEQUENCE</scope>
    <source>
        <strain evidence="1">CBS 123565</strain>
    </source>
</reference>
<evidence type="ECO:0000313" key="1">
    <source>
        <dbReference type="EMBL" id="KAK4132170.1"/>
    </source>
</evidence>
<dbReference type="AlphaFoldDB" id="A0AAN6ZAS8"/>
<dbReference type="EMBL" id="MU853419">
    <property type="protein sequence ID" value="KAK4132170.1"/>
    <property type="molecule type" value="Genomic_DNA"/>
</dbReference>
<reference evidence="1" key="2">
    <citation type="submission" date="2023-05" db="EMBL/GenBank/DDBJ databases">
        <authorList>
            <consortium name="Lawrence Berkeley National Laboratory"/>
            <person name="Steindorff A."/>
            <person name="Hensen N."/>
            <person name="Bonometti L."/>
            <person name="Westerberg I."/>
            <person name="Brannstrom I.O."/>
            <person name="Guillou S."/>
            <person name="Cros-Aarteil S."/>
            <person name="Calhoun S."/>
            <person name="Haridas S."/>
            <person name="Kuo A."/>
            <person name="Mondo S."/>
            <person name="Pangilinan J."/>
            <person name="Riley R."/>
            <person name="Labutti K."/>
            <person name="Andreopoulos B."/>
            <person name="Lipzen A."/>
            <person name="Chen C."/>
            <person name="Yanf M."/>
            <person name="Daum C."/>
            <person name="Ng V."/>
            <person name="Clum A."/>
            <person name="Ohm R."/>
            <person name="Martin F."/>
            <person name="Silar P."/>
            <person name="Natvig D."/>
            <person name="Lalanne C."/>
            <person name="Gautier V."/>
            <person name="Ament-Velasquez S.L."/>
            <person name="Kruys A."/>
            <person name="Hutchinson M.I."/>
            <person name="Powell A.J."/>
            <person name="Barry K."/>
            <person name="Miller A.N."/>
            <person name="Grigoriev I.V."/>
            <person name="Debuchy R."/>
            <person name="Gladieux P."/>
            <person name="Thoren M.H."/>
            <person name="Johannesson H."/>
        </authorList>
    </citation>
    <scope>NUCLEOTIDE SEQUENCE</scope>
    <source>
        <strain evidence="1">CBS 123565</strain>
    </source>
</reference>
<name>A0AAN6ZAS8_9PEZI</name>
<proteinExistence type="predicted"/>
<accession>A0AAN6ZAS8</accession>
<organism evidence="1 2">
    <name type="scientific">Trichocladium antarcticum</name>
    <dbReference type="NCBI Taxonomy" id="1450529"/>
    <lineage>
        <taxon>Eukaryota</taxon>
        <taxon>Fungi</taxon>
        <taxon>Dikarya</taxon>
        <taxon>Ascomycota</taxon>
        <taxon>Pezizomycotina</taxon>
        <taxon>Sordariomycetes</taxon>
        <taxon>Sordariomycetidae</taxon>
        <taxon>Sordariales</taxon>
        <taxon>Chaetomiaceae</taxon>
        <taxon>Trichocladium</taxon>
    </lineage>
</organism>
<comment type="caution">
    <text evidence="1">The sequence shown here is derived from an EMBL/GenBank/DDBJ whole genome shotgun (WGS) entry which is preliminary data.</text>
</comment>
<keyword evidence="2" id="KW-1185">Reference proteome</keyword>
<protein>
    <submittedName>
        <fullName evidence="1">Uncharacterized protein</fullName>
    </submittedName>
</protein>
<evidence type="ECO:0000313" key="2">
    <source>
        <dbReference type="Proteomes" id="UP001304895"/>
    </source>
</evidence>
<sequence length="502" mass="57093">MEERWIPYSSLWWRIWTPAIGRGERYHEGCFCGYVSNDEDDDGNPEDMAVLDIRRMLAMPFVRALYKKLPYIDVVPVRRPWDDMDDEQRRRREAFVIASTMAAYDAGKALYPRETIREIEDQLHAAAARTDRAATARGPWHRLRRRLYGGCEAPQTAWVRFAALDGVRQHTTTWAPGAEQTVFAEEGAHENSFYTPGRSQIEFRKIQELTMPDPDALADPFVPDGWQESVAYNPIVLARQVLNESGLDLHHGAAEERVTLAGLMDRMARDELAIAGSPEWRAFTDETAAAKVQPTLKSIDKIVFFYATGLADDSDFCRRALFLLALVARLRNLVRDLRGGAAPPIPIYMPAYDPTRSWTPREKGFLHANGVVLVEPNGELFLKVDARTVVVSYRNRNPVKQVVADLAKPAVLICRPVSADPDQDFAWAEEIRDGEAVRVPRVRASCVDPEAMLCDQDSPRTRRLVRDYERVALPELPAQTADREVMSMYVRRADVCTRVEYW</sequence>
<gene>
    <name evidence="1" type="ORF">BT67DRAFT_435812</name>
</gene>
<dbReference type="Proteomes" id="UP001304895">
    <property type="component" value="Unassembled WGS sequence"/>
</dbReference>